<name>F3L5H8_9GAMM</name>
<dbReference type="Pfam" id="PF00890">
    <property type="entry name" value="FAD_binding_2"/>
    <property type="match status" value="1"/>
</dbReference>
<comment type="caution">
    <text evidence="6">The sequence shown here is derived from an EMBL/GenBank/DDBJ whole genome shotgun (WGS) entry which is preliminary data.</text>
</comment>
<evidence type="ECO:0000256" key="3">
    <source>
        <dbReference type="ARBA" id="ARBA00022827"/>
    </source>
</evidence>
<keyword evidence="2" id="KW-0285">Flavoprotein</keyword>
<dbReference type="InterPro" id="IPR050315">
    <property type="entry name" value="FAD-oxidoreductase_2"/>
</dbReference>
<dbReference type="PANTHER" id="PTHR43400">
    <property type="entry name" value="FUMARATE REDUCTASE"/>
    <property type="match status" value="1"/>
</dbReference>
<dbReference type="PANTHER" id="PTHR43400:SF10">
    <property type="entry name" value="3-OXOSTEROID 1-DEHYDROGENASE"/>
    <property type="match status" value="1"/>
</dbReference>
<gene>
    <name evidence="6" type="ORF">IMCC3088_141</name>
</gene>
<dbReference type="Gene3D" id="3.50.50.60">
    <property type="entry name" value="FAD/NAD(P)-binding domain"/>
    <property type="match status" value="1"/>
</dbReference>
<evidence type="ECO:0000313" key="7">
    <source>
        <dbReference type="Proteomes" id="UP000005615"/>
    </source>
</evidence>
<evidence type="ECO:0000313" key="6">
    <source>
        <dbReference type="EMBL" id="EGG28418.1"/>
    </source>
</evidence>
<dbReference type="InterPro" id="IPR027477">
    <property type="entry name" value="Succ_DH/fumarate_Rdtase_cat_sf"/>
</dbReference>
<dbReference type="NCBIfam" id="NF005510">
    <property type="entry name" value="PRK07121.1-3"/>
    <property type="match status" value="1"/>
</dbReference>
<organism evidence="6 7">
    <name type="scientific">Aequoribacter fuscus</name>
    <dbReference type="NCBI Taxonomy" id="2518989"/>
    <lineage>
        <taxon>Bacteria</taxon>
        <taxon>Pseudomonadati</taxon>
        <taxon>Pseudomonadota</taxon>
        <taxon>Gammaproteobacteria</taxon>
        <taxon>Cellvibrionales</taxon>
        <taxon>Halieaceae</taxon>
        <taxon>Aequoribacter</taxon>
    </lineage>
</organism>
<dbReference type="Proteomes" id="UP000005615">
    <property type="component" value="Unassembled WGS sequence"/>
</dbReference>
<dbReference type="InterPro" id="IPR003953">
    <property type="entry name" value="FAD-dep_OxRdtase_2_FAD-bd"/>
</dbReference>
<dbReference type="SUPFAM" id="SSF51905">
    <property type="entry name" value="FAD/NAD(P)-binding domain"/>
    <property type="match status" value="1"/>
</dbReference>
<reference evidence="6 7" key="1">
    <citation type="journal article" date="2011" name="J. Bacteriol.">
        <title>Genome sequence of strain IMCC3088, a proteorhodopsin-containing marine bacterium belonging to the OM60/NOR5 clade.</title>
        <authorList>
            <person name="Jang Y."/>
            <person name="Oh H.M."/>
            <person name="Kang I."/>
            <person name="Lee K."/>
            <person name="Yang S.J."/>
            <person name="Cho J.C."/>
        </authorList>
    </citation>
    <scope>NUCLEOTIDE SEQUENCE [LARGE SCALE GENOMIC DNA]</scope>
    <source>
        <strain evidence="6 7">IMCC3088</strain>
    </source>
</reference>
<dbReference type="STRING" id="2518989.IMCC3088_141"/>
<dbReference type="OrthoDB" id="337830at2"/>
<dbReference type="Gene3D" id="3.90.700.10">
    <property type="entry name" value="Succinate dehydrogenase/fumarate reductase flavoprotein, catalytic domain"/>
    <property type="match status" value="1"/>
</dbReference>
<protein>
    <submittedName>
        <fullName evidence="6">Fumarate reductase/succinate dehydrogenase flavoprotein</fullName>
    </submittedName>
</protein>
<keyword evidence="7" id="KW-1185">Reference proteome</keyword>
<dbReference type="EMBL" id="AEIG01000112">
    <property type="protein sequence ID" value="EGG28418.1"/>
    <property type="molecule type" value="Genomic_DNA"/>
</dbReference>
<dbReference type="InterPro" id="IPR036188">
    <property type="entry name" value="FAD/NAD-bd_sf"/>
</dbReference>
<dbReference type="RefSeq" id="WP_009577108.1">
    <property type="nucleotide sequence ID" value="NZ_AEIG01000112.1"/>
</dbReference>
<evidence type="ECO:0000256" key="4">
    <source>
        <dbReference type="ARBA" id="ARBA00023002"/>
    </source>
</evidence>
<dbReference type="eggNOG" id="COG1053">
    <property type="taxonomic scope" value="Bacteria"/>
</dbReference>
<dbReference type="GO" id="GO:0016491">
    <property type="term" value="F:oxidoreductase activity"/>
    <property type="evidence" value="ECO:0007669"/>
    <property type="project" value="UniProtKB-KW"/>
</dbReference>
<feature type="domain" description="FAD-dependent oxidoreductase 2 FAD-binding" evidence="5">
    <location>
        <begin position="22"/>
        <end position="467"/>
    </location>
</feature>
<dbReference type="AlphaFoldDB" id="F3L5H8"/>
<keyword evidence="4" id="KW-0560">Oxidoreductase</keyword>
<comment type="cofactor">
    <cofactor evidence="1">
        <name>FAD</name>
        <dbReference type="ChEBI" id="CHEBI:57692"/>
    </cofactor>
</comment>
<keyword evidence="3" id="KW-0274">FAD</keyword>
<dbReference type="GO" id="GO:0008202">
    <property type="term" value="P:steroid metabolic process"/>
    <property type="evidence" value="ECO:0007669"/>
    <property type="project" value="UniProtKB-ARBA"/>
</dbReference>
<dbReference type="PRINTS" id="PR00411">
    <property type="entry name" value="PNDRDTASEI"/>
</dbReference>
<dbReference type="SUPFAM" id="SSF56425">
    <property type="entry name" value="Succinate dehydrogenase/fumarate reductase flavoprotein, catalytic domain"/>
    <property type="match status" value="1"/>
</dbReference>
<accession>F3L5H8</accession>
<proteinExistence type="predicted"/>
<evidence type="ECO:0000256" key="2">
    <source>
        <dbReference type="ARBA" id="ARBA00022630"/>
    </source>
</evidence>
<evidence type="ECO:0000256" key="1">
    <source>
        <dbReference type="ARBA" id="ARBA00001974"/>
    </source>
</evidence>
<evidence type="ECO:0000259" key="5">
    <source>
        <dbReference type="Pfam" id="PF00890"/>
    </source>
</evidence>
<sequence>MSQTDFSVISLASIASFDAEADVLVCGFGGAGGSAALEAAKAGARVILYERASGAGGSTGLSSCEMYLGGSGGTSLQKALGFEDSTENFIAYLEKAMGVRGDPEKIRLYAEGAADHFEWVRSLGVPYKEAVMLEREVVPLTDESLLFTGNERTLEFKDVAAPVPRGHVPSHEGDFGGRMFIDALTSAVVEAGVDVQYDSRVMHLIADEAGRVVGLVVKQDNQLRYVKASRGVVLTSGGFIMNDEMRKRYLPDNHKWATPYGNPFDMGDGIKLGQAAGGYTINMDEAFVSLPIYPPSKLTFGILVNQRGERFVNEDAYLARLAHYASLQPNQQLYLLVDADNFDHPMYIERLDVVATGDTIEELAAEAGIFPAGALEQTVAYFNQHAKQGVDPKFRKAPEWLSPLEKGPYGLLDLSFDKQTAVIMPGTKGPLTFTLGGLDTLPTGEVKRWNGGIVEGLYAAGRVTAGLPRSSEGYSSGMSVGDATFFGRIAGRQAASQ</sequence>